<keyword evidence="2" id="KW-1185">Reference proteome</keyword>
<protein>
    <submittedName>
        <fullName evidence="1">Uncharacterized protein</fullName>
    </submittedName>
</protein>
<proteinExistence type="predicted"/>
<sequence length="101" mass="11143">MEPASPVQMRLALENLCLARPLSSEEFSRPCNCSTSSPRTYLAAIVFQACVASEISNFFAGALHPRRPRVCLPADHQFIQRSGASIGGEMFREEMLELAAR</sequence>
<reference evidence="1" key="1">
    <citation type="submission" date="2020-10" db="EMBL/GenBank/DDBJ databases">
        <authorList>
            <person name="Kikuchi T."/>
        </authorList>
    </citation>
    <scope>NUCLEOTIDE SEQUENCE</scope>
    <source>
        <strain evidence="1">NKZ352</strain>
    </source>
</reference>
<evidence type="ECO:0000313" key="1">
    <source>
        <dbReference type="EMBL" id="CAD6188408.1"/>
    </source>
</evidence>
<dbReference type="Proteomes" id="UP000835052">
    <property type="component" value="Unassembled WGS sequence"/>
</dbReference>
<accession>A0A8S1H124</accession>
<gene>
    <name evidence="1" type="ORF">CAUJ_LOCUS4327</name>
</gene>
<dbReference type="EMBL" id="CAJGYM010000008">
    <property type="protein sequence ID" value="CAD6188408.1"/>
    <property type="molecule type" value="Genomic_DNA"/>
</dbReference>
<name>A0A8S1H124_9PELO</name>
<organism evidence="1 2">
    <name type="scientific">Caenorhabditis auriculariae</name>
    <dbReference type="NCBI Taxonomy" id="2777116"/>
    <lineage>
        <taxon>Eukaryota</taxon>
        <taxon>Metazoa</taxon>
        <taxon>Ecdysozoa</taxon>
        <taxon>Nematoda</taxon>
        <taxon>Chromadorea</taxon>
        <taxon>Rhabditida</taxon>
        <taxon>Rhabditina</taxon>
        <taxon>Rhabditomorpha</taxon>
        <taxon>Rhabditoidea</taxon>
        <taxon>Rhabditidae</taxon>
        <taxon>Peloderinae</taxon>
        <taxon>Caenorhabditis</taxon>
    </lineage>
</organism>
<dbReference type="AlphaFoldDB" id="A0A8S1H124"/>
<comment type="caution">
    <text evidence="1">The sequence shown here is derived from an EMBL/GenBank/DDBJ whole genome shotgun (WGS) entry which is preliminary data.</text>
</comment>
<evidence type="ECO:0000313" key="2">
    <source>
        <dbReference type="Proteomes" id="UP000835052"/>
    </source>
</evidence>